<keyword evidence="3" id="KW-1185">Reference proteome</keyword>
<proteinExistence type="predicted"/>
<name>A0AAV7EP44_ARIFI</name>
<evidence type="ECO:0000313" key="3">
    <source>
        <dbReference type="Proteomes" id="UP000825729"/>
    </source>
</evidence>
<evidence type="ECO:0000256" key="1">
    <source>
        <dbReference type="SAM" id="SignalP"/>
    </source>
</evidence>
<dbReference type="Proteomes" id="UP000825729">
    <property type="component" value="Unassembled WGS sequence"/>
</dbReference>
<feature type="chain" id="PRO_5043596930" evidence="1">
    <location>
        <begin position="24"/>
        <end position="303"/>
    </location>
</feature>
<dbReference type="EMBL" id="JAINDJ010000004">
    <property type="protein sequence ID" value="KAG9450600.1"/>
    <property type="molecule type" value="Genomic_DNA"/>
</dbReference>
<comment type="caution">
    <text evidence="2">The sequence shown here is derived from an EMBL/GenBank/DDBJ whole genome shotgun (WGS) entry which is preliminary data.</text>
</comment>
<keyword evidence="1" id="KW-0732">Signal</keyword>
<evidence type="ECO:0000313" key="2">
    <source>
        <dbReference type="EMBL" id="KAG9450600.1"/>
    </source>
</evidence>
<gene>
    <name evidence="2" type="ORF">H6P81_010565</name>
</gene>
<organism evidence="2 3">
    <name type="scientific">Aristolochia fimbriata</name>
    <name type="common">White veined hardy Dutchman's pipe vine</name>
    <dbReference type="NCBI Taxonomy" id="158543"/>
    <lineage>
        <taxon>Eukaryota</taxon>
        <taxon>Viridiplantae</taxon>
        <taxon>Streptophyta</taxon>
        <taxon>Embryophyta</taxon>
        <taxon>Tracheophyta</taxon>
        <taxon>Spermatophyta</taxon>
        <taxon>Magnoliopsida</taxon>
        <taxon>Magnoliidae</taxon>
        <taxon>Piperales</taxon>
        <taxon>Aristolochiaceae</taxon>
        <taxon>Aristolochia</taxon>
    </lineage>
</organism>
<reference evidence="2 3" key="1">
    <citation type="submission" date="2021-07" db="EMBL/GenBank/DDBJ databases">
        <title>The Aristolochia fimbriata genome: insights into angiosperm evolution, floral development and chemical biosynthesis.</title>
        <authorList>
            <person name="Jiao Y."/>
        </authorList>
    </citation>
    <scope>NUCLEOTIDE SEQUENCE [LARGE SCALE GENOMIC DNA]</scope>
    <source>
        <strain evidence="2">IBCAS-2021</strain>
        <tissue evidence="2">Leaf</tissue>
    </source>
</reference>
<accession>A0AAV7EP44</accession>
<dbReference type="AlphaFoldDB" id="A0AAV7EP44"/>
<sequence length="303" mass="33780">MWWPTGRPLHVALLWLGLLYAHASHRIVAVAAASSSQPAASDTGSPGKPLEMSRSLEALSNFFSSFNIKYVFGHVHSSVNTCMSLYVTCQGLIPLGLLTNVQKQYRLGIGLANADYDNYKGGGGPSPPEHLWGPMRFVRGQWEIGRLGVEVHVHMSVPREQGKGHVIREKNEKKQGRGKRSYSELRQRRRVWKGPVSVPHCFSGGERKREKKIESERVRGRGLSPDFFFFFFKGMEMQGGPLTWTMISVRRNSAEKNLGLLDQWRETGGRVQKQKEESQETGVGHGLGSCGKTLGVLRGVPKI</sequence>
<protein>
    <submittedName>
        <fullName evidence="2">Uncharacterized protein</fullName>
    </submittedName>
</protein>
<feature type="signal peptide" evidence="1">
    <location>
        <begin position="1"/>
        <end position="23"/>
    </location>
</feature>